<feature type="domain" description="GST N-terminal" evidence="4">
    <location>
        <begin position="270"/>
        <end position="349"/>
    </location>
</feature>
<dbReference type="Gene3D" id="3.40.30.10">
    <property type="entry name" value="Glutaredoxin"/>
    <property type="match status" value="2"/>
</dbReference>
<proteinExistence type="predicted"/>
<dbReference type="InterPro" id="IPR040079">
    <property type="entry name" value="Glutathione_S-Trfase"/>
</dbReference>
<dbReference type="SFLD" id="SFLDG00358">
    <property type="entry name" value="Main_(cytGST)"/>
    <property type="match status" value="2"/>
</dbReference>
<dbReference type="EC" id="2.5.1.18" evidence="1"/>
<dbReference type="PROSITE" id="PS50404">
    <property type="entry name" value="GST_NTER"/>
    <property type="match status" value="2"/>
</dbReference>
<evidence type="ECO:0000313" key="6">
    <source>
        <dbReference type="EMBL" id="VFU60689.1"/>
    </source>
</evidence>
<dbReference type="Pfam" id="PF00043">
    <property type="entry name" value="GST_C"/>
    <property type="match status" value="2"/>
</dbReference>
<sequence>MAEVKLLGTWPSPFSYRVIWALKLKGIPYEYFEEDLSNKSPLLLQCNPVHKKIPVLIHGGKSICESLVILEYLEDTWPQNPMMPNDPYERALARFWVKFVEEKGVAVWIMFYSSGEEKEKAVKDSLEMLRTLEEHALGKKKFFCGDKISLVDIACGWIAQWLEVLEEVAGVKLIEPQKFPRLHKWIENFKDEPIIKENLPGHDEMLGISCEYAEEDLSNKSNSLWQCNPAKKIPVIDGKPLAESMKIHCCRRILVRDPWLLVWFRPKFIIDEKLYGFWPSPYSHRIIWALKLKGVEYEYIEEDLSNKSESLLKYNPVYKKTPVLVHGDKPIAESLVILEYIEETWPENPLLPKDPYERAMARFWIQYGVDTVAALRAFYQGSGEELQKAATELLESLKILEEQGLGDKKFFGGESMNLVDISYGALGYWLAAVEEVKGVKVLEPSTLPRLHAWAKNLDELPVVKENIPASDKMMAYFTAAMNRPAKN</sequence>
<feature type="domain" description="GST C-terminal" evidence="5">
    <location>
        <begin position="354"/>
        <end position="477"/>
    </location>
</feature>
<dbReference type="SFLD" id="SFLDS00019">
    <property type="entry name" value="Glutathione_Transferase_(cytos"/>
    <property type="match status" value="2"/>
</dbReference>
<dbReference type="GO" id="GO:0005737">
    <property type="term" value="C:cytoplasm"/>
    <property type="evidence" value="ECO:0007669"/>
    <property type="project" value="TreeGrafter"/>
</dbReference>
<reference evidence="6" key="1">
    <citation type="submission" date="2019-03" db="EMBL/GenBank/DDBJ databases">
        <authorList>
            <person name="Mank J."/>
            <person name="Almeida P."/>
        </authorList>
    </citation>
    <scope>NUCLEOTIDE SEQUENCE</scope>
    <source>
        <strain evidence="6">78183</strain>
    </source>
</reference>
<keyword evidence="2" id="KW-0808">Transferase</keyword>
<dbReference type="SUPFAM" id="SSF47616">
    <property type="entry name" value="GST C-terminal domain-like"/>
    <property type="match status" value="2"/>
</dbReference>
<accession>A0A6N2N1H4</accession>
<organism evidence="6">
    <name type="scientific">Salix viminalis</name>
    <name type="common">Common osier</name>
    <name type="synonym">Basket willow</name>
    <dbReference type="NCBI Taxonomy" id="40686"/>
    <lineage>
        <taxon>Eukaryota</taxon>
        <taxon>Viridiplantae</taxon>
        <taxon>Streptophyta</taxon>
        <taxon>Embryophyta</taxon>
        <taxon>Tracheophyta</taxon>
        <taxon>Spermatophyta</taxon>
        <taxon>Magnoliopsida</taxon>
        <taxon>eudicotyledons</taxon>
        <taxon>Gunneridae</taxon>
        <taxon>Pentapetalae</taxon>
        <taxon>rosids</taxon>
        <taxon>fabids</taxon>
        <taxon>Malpighiales</taxon>
        <taxon>Salicaceae</taxon>
        <taxon>Saliceae</taxon>
        <taxon>Salix</taxon>
    </lineage>
</organism>
<dbReference type="AlphaFoldDB" id="A0A6N2N1H4"/>
<dbReference type="PANTHER" id="PTHR11260:SF679">
    <property type="entry name" value="GLUTATHIONE TRANSFERASE"/>
    <property type="match status" value="1"/>
</dbReference>
<feature type="domain" description="GST C-terminal" evidence="5">
    <location>
        <begin position="86"/>
        <end position="233"/>
    </location>
</feature>
<dbReference type="InterPro" id="IPR004045">
    <property type="entry name" value="Glutathione_S-Trfase_N"/>
</dbReference>
<dbReference type="CDD" id="cd00570">
    <property type="entry name" value="GST_N_family"/>
    <property type="match status" value="1"/>
</dbReference>
<dbReference type="CDD" id="cd03185">
    <property type="entry name" value="GST_C_Tau"/>
    <property type="match status" value="2"/>
</dbReference>
<dbReference type="InterPro" id="IPR004046">
    <property type="entry name" value="GST_C"/>
</dbReference>
<dbReference type="PROSITE" id="PS50405">
    <property type="entry name" value="GST_CTER"/>
    <property type="match status" value="2"/>
</dbReference>
<evidence type="ECO:0000256" key="1">
    <source>
        <dbReference type="ARBA" id="ARBA00012452"/>
    </source>
</evidence>
<dbReference type="InterPro" id="IPR036282">
    <property type="entry name" value="Glutathione-S-Trfase_C_sf"/>
</dbReference>
<dbReference type="PANTHER" id="PTHR11260">
    <property type="entry name" value="GLUTATHIONE S-TRANSFERASE, GST, SUPERFAMILY, GST DOMAIN CONTAINING"/>
    <property type="match status" value="1"/>
</dbReference>
<evidence type="ECO:0000256" key="3">
    <source>
        <dbReference type="ARBA" id="ARBA00047960"/>
    </source>
</evidence>
<dbReference type="Gene3D" id="1.20.1050.10">
    <property type="match status" value="2"/>
</dbReference>
<comment type="catalytic activity">
    <reaction evidence="3">
        <text>RX + glutathione = an S-substituted glutathione + a halide anion + H(+)</text>
        <dbReference type="Rhea" id="RHEA:16437"/>
        <dbReference type="ChEBI" id="CHEBI:15378"/>
        <dbReference type="ChEBI" id="CHEBI:16042"/>
        <dbReference type="ChEBI" id="CHEBI:17792"/>
        <dbReference type="ChEBI" id="CHEBI:57925"/>
        <dbReference type="ChEBI" id="CHEBI:90779"/>
        <dbReference type="EC" id="2.5.1.18"/>
    </reaction>
</comment>
<dbReference type="InterPro" id="IPR045074">
    <property type="entry name" value="GST_C_Tau"/>
</dbReference>
<feature type="domain" description="GST N-terminal" evidence="4">
    <location>
        <begin position="2"/>
        <end position="81"/>
    </location>
</feature>
<dbReference type="Pfam" id="PF02798">
    <property type="entry name" value="GST_N"/>
    <property type="match status" value="2"/>
</dbReference>
<dbReference type="InterPro" id="IPR036249">
    <property type="entry name" value="Thioredoxin-like_sf"/>
</dbReference>
<dbReference type="InterPro" id="IPR045073">
    <property type="entry name" value="Omega/Tau-like"/>
</dbReference>
<evidence type="ECO:0000259" key="5">
    <source>
        <dbReference type="PROSITE" id="PS50405"/>
    </source>
</evidence>
<dbReference type="InterPro" id="IPR010987">
    <property type="entry name" value="Glutathione-S-Trfase_C-like"/>
</dbReference>
<dbReference type="FunFam" id="1.20.1050.10:FF:000012">
    <property type="entry name" value="Tau class glutathione S-transferase"/>
    <property type="match status" value="2"/>
</dbReference>
<dbReference type="GO" id="GO:0006749">
    <property type="term" value="P:glutathione metabolic process"/>
    <property type="evidence" value="ECO:0007669"/>
    <property type="project" value="InterPro"/>
</dbReference>
<dbReference type="SUPFAM" id="SSF52833">
    <property type="entry name" value="Thioredoxin-like"/>
    <property type="match status" value="2"/>
</dbReference>
<dbReference type="CDD" id="cd03058">
    <property type="entry name" value="GST_N_Tau"/>
    <property type="match status" value="2"/>
</dbReference>
<dbReference type="FunFam" id="3.40.30.10:FF:000014">
    <property type="entry name" value="Tau class glutathione S-transferase"/>
    <property type="match status" value="2"/>
</dbReference>
<gene>
    <name evidence="6" type="ORF">SVIM_LOCUS450471</name>
</gene>
<name>A0A6N2N1H4_SALVM</name>
<dbReference type="SFLD" id="SFLDG01152">
    <property type="entry name" value="Main.3:_Omega-_and_Tau-like"/>
    <property type="match status" value="2"/>
</dbReference>
<evidence type="ECO:0000259" key="4">
    <source>
        <dbReference type="PROSITE" id="PS50404"/>
    </source>
</evidence>
<dbReference type="GO" id="GO:0004364">
    <property type="term" value="F:glutathione transferase activity"/>
    <property type="evidence" value="ECO:0007669"/>
    <property type="project" value="UniProtKB-EC"/>
</dbReference>
<evidence type="ECO:0000256" key="2">
    <source>
        <dbReference type="ARBA" id="ARBA00022679"/>
    </source>
</evidence>
<protein>
    <recommendedName>
        <fullName evidence="1">glutathione transferase</fullName>
        <ecNumber evidence="1">2.5.1.18</ecNumber>
    </recommendedName>
</protein>
<dbReference type="EMBL" id="CAADRP010002074">
    <property type="protein sequence ID" value="VFU60689.1"/>
    <property type="molecule type" value="Genomic_DNA"/>
</dbReference>